<gene>
    <name evidence="1" type="ORF">Tco_1016438</name>
</gene>
<proteinExistence type="predicted"/>
<name>A0ABQ5FPV7_9ASTR</name>
<reference evidence="1" key="1">
    <citation type="journal article" date="2022" name="Int. J. Mol. Sci.">
        <title>Draft Genome of Tanacetum Coccineum: Genomic Comparison of Closely Related Tanacetum-Family Plants.</title>
        <authorList>
            <person name="Yamashiro T."/>
            <person name="Shiraishi A."/>
            <person name="Nakayama K."/>
            <person name="Satake H."/>
        </authorList>
    </citation>
    <scope>NUCLEOTIDE SEQUENCE</scope>
</reference>
<dbReference type="Proteomes" id="UP001151760">
    <property type="component" value="Unassembled WGS sequence"/>
</dbReference>
<evidence type="ECO:0000313" key="2">
    <source>
        <dbReference type="Proteomes" id="UP001151760"/>
    </source>
</evidence>
<dbReference type="PANTHER" id="PTHR45835">
    <property type="entry name" value="YALI0A06105P"/>
    <property type="match status" value="1"/>
</dbReference>
<dbReference type="SUPFAM" id="SSF53098">
    <property type="entry name" value="Ribonuclease H-like"/>
    <property type="match status" value="1"/>
</dbReference>
<dbReference type="GO" id="GO:0003964">
    <property type="term" value="F:RNA-directed DNA polymerase activity"/>
    <property type="evidence" value="ECO:0007669"/>
    <property type="project" value="UniProtKB-KW"/>
</dbReference>
<sequence length="158" mass="18235">MCVEEVRKSVGNNPVFIVDTLTKSTHFLAIREDYKMERLARLYIDEIVARHGLPVSIISDQDGRLTLSEHTIKTLEDMLRPCVIDFGGSWDTHLPLAEFTYNNSYHSNIRCAPSKALYGRKCRKSSKRQEIFKKSYADSRRKTLEFEVGDQLLLKVSH</sequence>
<dbReference type="InterPro" id="IPR012337">
    <property type="entry name" value="RNaseH-like_sf"/>
</dbReference>
<keyword evidence="1" id="KW-0548">Nucleotidyltransferase</keyword>
<reference evidence="1" key="2">
    <citation type="submission" date="2022-01" db="EMBL/GenBank/DDBJ databases">
        <authorList>
            <person name="Yamashiro T."/>
            <person name="Shiraishi A."/>
            <person name="Satake H."/>
            <person name="Nakayama K."/>
        </authorList>
    </citation>
    <scope>NUCLEOTIDE SEQUENCE</scope>
</reference>
<accession>A0ABQ5FPV7</accession>
<comment type="caution">
    <text evidence="1">The sequence shown here is derived from an EMBL/GenBank/DDBJ whole genome shotgun (WGS) entry which is preliminary data.</text>
</comment>
<keyword evidence="1" id="KW-0695">RNA-directed DNA polymerase</keyword>
<keyword evidence="1" id="KW-0808">Transferase</keyword>
<dbReference type="EMBL" id="BQNB010017591">
    <property type="protein sequence ID" value="GJT64958.1"/>
    <property type="molecule type" value="Genomic_DNA"/>
</dbReference>
<protein>
    <submittedName>
        <fullName evidence="1">Reverse transcriptase domain-containing protein</fullName>
    </submittedName>
</protein>
<dbReference type="PANTHER" id="PTHR45835:SF99">
    <property type="entry name" value="CHROMO DOMAIN-CONTAINING PROTEIN-RELATED"/>
    <property type="match status" value="1"/>
</dbReference>
<dbReference type="Gene3D" id="3.30.420.10">
    <property type="entry name" value="Ribonuclease H-like superfamily/Ribonuclease H"/>
    <property type="match status" value="1"/>
</dbReference>
<evidence type="ECO:0000313" key="1">
    <source>
        <dbReference type="EMBL" id="GJT64958.1"/>
    </source>
</evidence>
<dbReference type="InterPro" id="IPR036397">
    <property type="entry name" value="RNaseH_sf"/>
</dbReference>
<organism evidence="1 2">
    <name type="scientific">Tanacetum coccineum</name>
    <dbReference type="NCBI Taxonomy" id="301880"/>
    <lineage>
        <taxon>Eukaryota</taxon>
        <taxon>Viridiplantae</taxon>
        <taxon>Streptophyta</taxon>
        <taxon>Embryophyta</taxon>
        <taxon>Tracheophyta</taxon>
        <taxon>Spermatophyta</taxon>
        <taxon>Magnoliopsida</taxon>
        <taxon>eudicotyledons</taxon>
        <taxon>Gunneridae</taxon>
        <taxon>Pentapetalae</taxon>
        <taxon>asterids</taxon>
        <taxon>campanulids</taxon>
        <taxon>Asterales</taxon>
        <taxon>Asteraceae</taxon>
        <taxon>Asteroideae</taxon>
        <taxon>Anthemideae</taxon>
        <taxon>Anthemidinae</taxon>
        <taxon>Tanacetum</taxon>
    </lineage>
</organism>
<keyword evidence="2" id="KW-1185">Reference proteome</keyword>